<organism evidence="7 8">
    <name type="scientific">[Candida] anglica</name>
    <dbReference type="NCBI Taxonomy" id="148631"/>
    <lineage>
        <taxon>Eukaryota</taxon>
        <taxon>Fungi</taxon>
        <taxon>Dikarya</taxon>
        <taxon>Ascomycota</taxon>
        <taxon>Saccharomycotina</taxon>
        <taxon>Pichiomycetes</taxon>
        <taxon>Debaryomycetaceae</taxon>
        <taxon>Kurtzmaniella</taxon>
    </lineage>
</organism>
<gene>
    <name evidence="7" type="primary">TIF5</name>
    <name evidence="7" type="ORF">CAAN4_A11936</name>
</gene>
<dbReference type="SUPFAM" id="SSF100966">
    <property type="entry name" value="Translation initiation factor 2 beta, aIF2beta, N-terminal domain"/>
    <property type="match status" value="1"/>
</dbReference>
<dbReference type="SUPFAM" id="SSF48371">
    <property type="entry name" value="ARM repeat"/>
    <property type="match status" value="1"/>
</dbReference>
<dbReference type="InterPro" id="IPR003307">
    <property type="entry name" value="W2_domain"/>
</dbReference>
<evidence type="ECO:0000313" key="7">
    <source>
        <dbReference type="EMBL" id="CAK7894333.1"/>
    </source>
</evidence>
<dbReference type="PANTHER" id="PTHR23001:SF7">
    <property type="entry name" value="EUKARYOTIC TRANSLATION INITIATION FACTOR 5"/>
    <property type="match status" value="1"/>
</dbReference>
<dbReference type="SMART" id="SM00653">
    <property type="entry name" value="eIF2B_5"/>
    <property type="match status" value="1"/>
</dbReference>
<dbReference type="InterPro" id="IPR002735">
    <property type="entry name" value="Transl_init_fac_IF2/IF5_dom"/>
</dbReference>
<dbReference type="InterPro" id="IPR016190">
    <property type="entry name" value="Transl_init_fac_IF2/IF5_Zn-bd"/>
</dbReference>
<dbReference type="Proteomes" id="UP001497600">
    <property type="component" value="Chromosome A"/>
</dbReference>
<dbReference type="Gene3D" id="2.20.25.350">
    <property type="match status" value="1"/>
</dbReference>
<sequence>MSFVNICRENTDPFYRYKMPLIQSKVEGRGNGIKTAILNLDEVARALARPPSYVVKYFGYELGAQTSDKGRYIVNGAHDATEFQDCLDGFINKFVLCASCKNPETEIQIKEKGVLQRDCKACGHISFLDPRHKLITFILKTAGSGKKGKKAATASAIGGGQSITEIASGQKSASSAATASGSGEVAGHDDDDVLTKKIKAEAAALEDQQIQVADDDWAVDMSKEAIEARARELEGLSLGTENQEQIKFNEFGEWLLQETGESKDDLPSDVDIYKKIVELEILEQPETVQVLAQVLFDEDIVEQIDEHLGLLAKLINHDEDYEKAFLGGLERYLGLENQALIPAVPKILMAVYDKDLISEEVIVAWGSKVSKKYVPKDVSKKVRKAAKPFVKWLQEADEESDEE</sequence>
<comment type="similarity">
    <text evidence="1">Belongs to the eIF-2-beta/eIF-5 family.</text>
</comment>
<evidence type="ECO:0000256" key="3">
    <source>
        <dbReference type="ARBA" id="ARBA00022741"/>
    </source>
</evidence>
<dbReference type="InterPro" id="IPR045196">
    <property type="entry name" value="IF2/IF5"/>
</dbReference>
<dbReference type="CDD" id="cd11561">
    <property type="entry name" value="W2_eIF5"/>
    <property type="match status" value="1"/>
</dbReference>
<dbReference type="EMBL" id="OZ004253">
    <property type="protein sequence ID" value="CAK7894333.1"/>
    <property type="molecule type" value="Genomic_DNA"/>
</dbReference>
<dbReference type="PROSITE" id="PS51363">
    <property type="entry name" value="W2"/>
    <property type="match status" value="1"/>
</dbReference>
<reference evidence="7 8" key="1">
    <citation type="submission" date="2024-01" db="EMBL/GenBank/DDBJ databases">
        <authorList>
            <consortium name="Genoscope - CEA"/>
            <person name="William W."/>
        </authorList>
    </citation>
    <scope>NUCLEOTIDE SEQUENCE [LARGE SCALE GENOMIC DNA]</scope>
    <source>
        <strain evidence="7 8">29B2s-10</strain>
    </source>
</reference>
<dbReference type="Gene3D" id="1.25.40.180">
    <property type="match status" value="1"/>
</dbReference>
<feature type="domain" description="W2" evidence="6">
    <location>
        <begin position="241"/>
        <end position="403"/>
    </location>
</feature>
<proteinExistence type="inferred from homology"/>
<evidence type="ECO:0000256" key="2">
    <source>
        <dbReference type="ARBA" id="ARBA00022540"/>
    </source>
</evidence>
<dbReference type="SMART" id="SM00515">
    <property type="entry name" value="eIF5C"/>
    <property type="match status" value="1"/>
</dbReference>
<dbReference type="Pfam" id="PF02020">
    <property type="entry name" value="W2"/>
    <property type="match status" value="1"/>
</dbReference>
<evidence type="ECO:0000256" key="5">
    <source>
        <dbReference type="ARBA" id="ARBA00023134"/>
    </source>
</evidence>
<keyword evidence="4" id="KW-0648">Protein biosynthesis</keyword>
<dbReference type="SUPFAM" id="SSF75689">
    <property type="entry name" value="Zinc-binding domain of translation initiation factor 2 beta"/>
    <property type="match status" value="1"/>
</dbReference>
<evidence type="ECO:0000313" key="8">
    <source>
        <dbReference type="Proteomes" id="UP001497600"/>
    </source>
</evidence>
<evidence type="ECO:0000256" key="1">
    <source>
        <dbReference type="ARBA" id="ARBA00010397"/>
    </source>
</evidence>
<keyword evidence="8" id="KW-1185">Reference proteome</keyword>
<dbReference type="InterPro" id="IPR016024">
    <property type="entry name" value="ARM-type_fold"/>
</dbReference>
<dbReference type="InterPro" id="IPR016189">
    <property type="entry name" value="Transl_init_fac_IF2/IF5_N"/>
</dbReference>
<evidence type="ECO:0000259" key="6">
    <source>
        <dbReference type="PROSITE" id="PS51363"/>
    </source>
</evidence>
<protein>
    <submittedName>
        <fullName evidence="7">Eukaryotic translation initiation factor 5</fullName>
    </submittedName>
</protein>
<evidence type="ECO:0000256" key="4">
    <source>
        <dbReference type="ARBA" id="ARBA00022917"/>
    </source>
</evidence>
<keyword evidence="2 7" id="KW-0396">Initiation factor</keyword>
<name>A0ABP0EB00_9ASCO</name>
<dbReference type="PANTHER" id="PTHR23001">
    <property type="entry name" value="EUKARYOTIC TRANSLATION INITIATION FACTOR"/>
    <property type="match status" value="1"/>
</dbReference>
<keyword evidence="5" id="KW-0342">GTP-binding</keyword>
<dbReference type="Pfam" id="PF01873">
    <property type="entry name" value="eIF-5_eIF-2B"/>
    <property type="match status" value="1"/>
</dbReference>
<dbReference type="GO" id="GO:0003743">
    <property type="term" value="F:translation initiation factor activity"/>
    <property type="evidence" value="ECO:0007669"/>
    <property type="project" value="UniProtKB-KW"/>
</dbReference>
<keyword evidence="3" id="KW-0547">Nucleotide-binding</keyword>
<dbReference type="Gene3D" id="3.30.30.170">
    <property type="match status" value="1"/>
</dbReference>
<accession>A0ABP0EB00</accession>